<feature type="region of interest" description="Disordered" evidence="9">
    <location>
        <begin position="1"/>
        <end position="46"/>
    </location>
</feature>
<feature type="coiled-coil region" evidence="8">
    <location>
        <begin position="95"/>
        <end position="122"/>
    </location>
</feature>
<dbReference type="PANTHER" id="PTHR31313">
    <property type="entry name" value="TY1 ENHANCER ACTIVATOR"/>
    <property type="match status" value="1"/>
</dbReference>
<dbReference type="InterPro" id="IPR001138">
    <property type="entry name" value="Zn2Cys6_DnaBD"/>
</dbReference>
<evidence type="ECO:0000256" key="7">
    <source>
        <dbReference type="ARBA" id="ARBA00023242"/>
    </source>
</evidence>
<evidence type="ECO:0000256" key="3">
    <source>
        <dbReference type="ARBA" id="ARBA00022833"/>
    </source>
</evidence>
<dbReference type="PANTHER" id="PTHR31313:SF79">
    <property type="entry name" value="C6 FINGER DOMAIN-CONTAINING PROTEIN"/>
    <property type="match status" value="1"/>
</dbReference>
<dbReference type="PROSITE" id="PS50048">
    <property type="entry name" value="ZN2_CY6_FUNGAL_2"/>
    <property type="match status" value="1"/>
</dbReference>
<dbReference type="CDD" id="cd00067">
    <property type="entry name" value="GAL4"/>
    <property type="match status" value="1"/>
</dbReference>
<dbReference type="PROSITE" id="PS00463">
    <property type="entry name" value="ZN2_CY6_FUNGAL_1"/>
    <property type="match status" value="1"/>
</dbReference>
<keyword evidence="5" id="KW-0238">DNA-binding</keyword>
<sequence>MSGEASNRTMQDKMSSSPESVAAARSLDPARASAGVGAPQTGRKRKVVEPVTSNACTNCKRARAKCDGATPACRRCANRDQQHECRYEIHTKTAKEQMVREILTLQTRMEQLQGRNDALEKENNLIGSIIASLQNDEEGPEILRRLKHGESNQMIATWLGRPVAHGTSALSPTAERNLNSAIANYHRSFVEDHDPRYWTNVSVDRDLIEHLIRLYFTWIHPVHMFFDEGSFLESFNGCTDVYCSSSLVNAICAMSCFLLHTAWRTDSDGRQIEAVQLELTPTAVSFLREQFMAEAKAMMDHIRIDKMTSIQTYAVIFLVDVACGRGLEALAHLRVSTEALTAKRPIEQSSEAEDIVSWGILTAQTAWWGFLFMKPTAPMSTSAHPFEKMDTYQAESDWVPHKQLGDENVDLPRRPGYRLLTSGEHAKLYRIVHETILVYCGSRGKVTAHGLAVLYERYMSWMENLPTELKIDDSDPLPHVLFLHIQYYTAMVNLLQPLLHLSNHHQASFDQLLNSLVQYAKIGVELLFRYKTAYSDHFVTPLQLFCLVHLCDAVVRYDAQGEVTNKAIRFCMSSLEEAKTGYPLAGPLQKMFRAALSEYNLPFSKEFELMMGSTLRMGSEELLRVCSRLTYRVPISQLLPSMDSDLSRQFMVEWQKYGDRAGSSKGKPKSMDIGTMLNA</sequence>
<feature type="compositionally biased region" description="Polar residues" evidence="9">
    <location>
        <begin position="1"/>
        <end position="19"/>
    </location>
</feature>
<evidence type="ECO:0000256" key="5">
    <source>
        <dbReference type="ARBA" id="ARBA00023125"/>
    </source>
</evidence>
<evidence type="ECO:0000256" key="6">
    <source>
        <dbReference type="ARBA" id="ARBA00023163"/>
    </source>
</evidence>
<evidence type="ECO:0000256" key="4">
    <source>
        <dbReference type="ARBA" id="ARBA00023015"/>
    </source>
</evidence>
<feature type="region of interest" description="Disordered" evidence="9">
    <location>
        <begin position="660"/>
        <end position="679"/>
    </location>
</feature>
<reference evidence="11" key="1">
    <citation type="submission" date="2021-03" db="EMBL/GenBank/DDBJ databases">
        <authorList>
            <person name="Tagirdzhanova G."/>
        </authorList>
    </citation>
    <scope>NUCLEOTIDE SEQUENCE</scope>
</reference>
<evidence type="ECO:0000256" key="8">
    <source>
        <dbReference type="SAM" id="Coils"/>
    </source>
</evidence>
<dbReference type="CDD" id="cd12148">
    <property type="entry name" value="fungal_TF_MHR"/>
    <property type="match status" value="1"/>
</dbReference>
<dbReference type="InterPro" id="IPR036864">
    <property type="entry name" value="Zn2-C6_fun-type_DNA-bd_sf"/>
</dbReference>
<keyword evidence="6" id="KW-0804">Transcription</keyword>
<dbReference type="GO" id="GO:0005634">
    <property type="term" value="C:nucleus"/>
    <property type="evidence" value="ECO:0007669"/>
    <property type="project" value="UniProtKB-SubCell"/>
</dbReference>
<feature type="domain" description="Zn(2)-C6 fungal-type" evidence="10">
    <location>
        <begin position="55"/>
        <end position="87"/>
    </location>
</feature>
<dbReference type="EMBL" id="CAJPDS010000025">
    <property type="protein sequence ID" value="CAF9920281.1"/>
    <property type="molecule type" value="Genomic_DNA"/>
</dbReference>
<comment type="subcellular location">
    <subcellularLocation>
        <location evidence="1">Nucleus</location>
    </subcellularLocation>
</comment>
<dbReference type="GO" id="GO:0008270">
    <property type="term" value="F:zinc ion binding"/>
    <property type="evidence" value="ECO:0007669"/>
    <property type="project" value="InterPro"/>
</dbReference>
<evidence type="ECO:0000313" key="12">
    <source>
        <dbReference type="Proteomes" id="UP000664521"/>
    </source>
</evidence>
<proteinExistence type="predicted"/>
<keyword evidence="8" id="KW-0175">Coiled coil</keyword>
<evidence type="ECO:0000313" key="11">
    <source>
        <dbReference type="EMBL" id="CAF9920281.1"/>
    </source>
</evidence>
<dbReference type="InterPro" id="IPR051615">
    <property type="entry name" value="Transcr_Regulatory_Elem"/>
</dbReference>
<dbReference type="AlphaFoldDB" id="A0A8H3F8V4"/>
<organism evidence="11 12">
    <name type="scientific">Heterodermia speciosa</name>
    <dbReference type="NCBI Taxonomy" id="116794"/>
    <lineage>
        <taxon>Eukaryota</taxon>
        <taxon>Fungi</taxon>
        <taxon>Dikarya</taxon>
        <taxon>Ascomycota</taxon>
        <taxon>Pezizomycotina</taxon>
        <taxon>Lecanoromycetes</taxon>
        <taxon>OSLEUM clade</taxon>
        <taxon>Lecanoromycetidae</taxon>
        <taxon>Caliciales</taxon>
        <taxon>Physciaceae</taxon>
        <taxon>Heterodermia</taxon>
    </lineage>
</organism>
<protein>
    <recommendedName>
        <fullName evidence="10">Zn(2)-C6 fungal-type domain-containing protein</fullName>
    </recommendedName>
</protein>
<dbReference type="Pfam" id="PF00172">
    <property type="entry name" value="Zn_clus"/>
    <property type="match status" value="1"/>
</dbReference>
<dbReference type="Gene3D" id="4.10.240.10">
    <property type="entry name" value="Zn(2)-C6 fungal-type DNA-binding domain"/>
    <property type="match status" value="1"/>
</dbReference>
<dbReference type="SMART" id="SM00066">
    <property type="entry name" value="GAL4"/>
    <property type="match status" value="1"/>
</dbReference>
<evidence type="ECO:0000256" key="2">
    <source>
        <dbReference type="ARBA" id="ARBA00022723"/>
    </source>
</evidence>
<comment type="caution">
    <text evidence="11">The sequence shown here is derived from an EMBL/GenBank/DDBJ whole genome shotgun (WGS) entry which is preliminary data.</text>
</comment>
<accession>A0A8H3F8V4</accession>
<keyword evidence="2" id="KW-0479">Metal-binding</keyword>
<gene>
    <name evidence="11" type="ORF">HETSPECPRED_004224</name>
</gene>
<keyword evidence="4" id="KW-0805">Transcription regulation</keyword>
<keyword evidence="3" id="KW-0862">Zinc</keyword>
<dbReference type="GO" id="GO:0003677">
    <property type="term" value="F:DNA binding"/>
    <property type="evidence" value="ECO:0007669"/>
    <property type="project" value="UniProtKB-KW"/>
</dbReference>
<dbReference type="SUPFAM" id="SSF57701">
    <property type="entry name" value="Zn2/Cys6 DNA-binding domain"/>
    <property type="match status" value="1"/>
</dbReference>
<keyword evidence="7" id="KW-0539">Nucleus</keyword>
<evidence type="ECO:0000256" key="9">
    <source>
        <dbReference type="SAM" id="MobiDB-lite"/>
    </source>
</evidence>
<dbReference type="Proteomes" id="UP000664521">
    <property type="component" value="Unassembled WGS sequence"/>
</dbReference>
<name>A0A8H3F8V4_9LECA</name>
<dbReference type="GO" id="GO:0000981">
    <property type="term" value="F:DNA-binding transcription factor activity, RNA polymerase II-specific"/>
    <property type="evidence" value="ECO:0007669"/>
    <property type="project" value="InterPro"/>
</dbReference>
<evidence type="ECO:0000259" key="10">
    <source>
        <dbReference type="PROSITE" id="PS50048"/>
    </source>
</evidence>
<dbReference type="OrthoDB" id="2162761at2759"/>
<keyword evidence="12" id="KW-1185">Reference proteome</keyword>
<evidence type="ECO:0000256" key="1">
    <source>
        <dbReference type="ARBA" id="ARBA00004123"/>
    </source>
</evidence>